<sequence length="1015" mass="114022">MREKRTPLHREINLMLKAHVFVFAALQVFTAQSADIPTDDMLLWLRADRVGQPDESNGVEVWQNHAPGTPRHAIQSKPEWRPRWVPTVESLGGQAVLVFDGKDDFLHVPWLTIGAHATVFIVAENSEQTAGGSHWRTILGGDDDSFREGATKYAFGFRRADQERRFIANVYYTADRSHRLVEPNSSWQQQHFHIYGFRRQGATEAGMTLRVDGVQVAAVTAHTDPPGFPGTGYTIGQGGNLRTSKLFRFYRGRIAEVLVYDRPLALIETLRVEKYLAEKYSLWRECSPPTRGLSLWFSASSLKAPGKRNELPACLPSTLGRLGAFATMYRPREINGRPALDFGAPDAQFDFGGWQPPDKQSVFAAVRERPGSKATILRELPDIASDRNRGKGEFRGMLAELLIYDRELSSDEAQDVIRYLDLRYSESTDPRCFENGRLIFRNGYNDQPYVVRCGDGSWLCVITTSAVEERGDDRTLVVTRSRDQGQSWSEVRYAIEPPDMRQPSWATLYVAPYGRVYAFYNLRERPIGQRARIDYVFKYSDDHGETWSQERYRMPIREIALDHEFGGTGGWGVCPPIEIDSNTLVSYTRFAPPGRSRGQGFVFRSDNLQSERDPKRIRWEMLPAGNHGIRANDVDSDMQEEHIITRLANGDLFCIWRTTSGYACQSYSRDGGRTWNDCGPAVYSPAVSQASNSPISAPLQAGALHHGESQARCLRPGAGRHLKNPLACCRPFRASSGRYLLWFHNTGPRPRTGVYRPRDVVWLAGGIERDGIIHWSQPEVFLYGFDLPVAGLGMSYPDFIEEDGRLWVTTTDKEDARIFEIAPDLLETLWNQGNRQDPPADGLVLELDEDDLKAKRISAQVTLPNLLHGGFTVGFTICLDDMASGRCLLDCPSEGGGGFSIRTDRGGTLRIELDDGMNPPESWVTDPGLLRCGREHRVVFIVDGGPNLILALVDGILCDGGDESRRGWGRFSKRLMHFGSRATLDIGADMRGRLKDLRLYSRPLRVSEAASVRAH</sequence>
<protein>
    <recommendedName>
        <fullName evidence="1">Sialidase domain-containing protein</fullName>
    </recommendedName>
</protein>
<proteinExistence type="predicted"/>
<dbReference type="SUPFAM" id="SSF50939">
    <property type="entry name" value="Sialidases"/>
    <property type="match status" value="1"/>
</dbReference>
<evidence type="ECO:0000313" key="2">
    <source>
        <dbReference type="EMBL" id="QIJ31395.1"/>
    </source>
</evidence>
<dbReference type="InterPro" id="IPR011040">
    <property type="entry name" value="Sialidase"/>
</dbReference>
<evidence type="ECO:0000259" key="1">
    <source>
        <dbReference type="Pfam" id="PF13088"/>
    </source>
</evidence>
<dbReference type="Pfam" id="PF13088">
    <property type="entry name" value="BNR_2"/>
    <property type="match status" value="1"/>
</dbReference>
<dbReference type="Gene3D" id="2.60.120.200">
    <property type="match status" value="2"/>
</dbReference>
<dbReference type="InterPro" id="IPR036278">
    <property type="entry name" value="Sialidase_sf"/>
</dbReference>
<feature type="domain" description="Sialidase" evidence="1">
    <location>
        <begin position="466"/>
        <end position="699"/>
    </location>
</feature>
<dbReference type="EMBL" id="MT109185">
    <property type="protein sequence ID" value="QIJ31395.1"/>
    <property type="molecule type" value="Genomic_DNA"/>
</dbReference>
<accession>A0A6G7MAD8</accession>
<dbReference type="SUPFAM" id="SSF49899">
    <property type="entry name" value="Concanavalin A-like lectins/glucanases"/>
    <property type="match status" value="2"/>
</dbReference>
<reference evidence="2" key="1">
    <citation type="submission" date="2020-02" db="EMBL/GenBank/DDBJ databases">
        <authorList>
            <person name="Sanka Loganathachetti D."/>
            <person name="Muthuraman S."/>
        </authorList>
    </citation>
    <scope>NUCLEOTIDE SEQUENCE</scope>
</reference>
<name>A0A6G7MAD8_9ZZZZ</name>
<dbReference type="AlphaFoldDB" id="A0A6G7MAD8"/>
<dbReference type="CDD" id="cd15482">
    <property type="entry name" value="Sialidase_non-viral"/>
    <property type="match status" value="1"/>
</dbReference>
<dbReference type="InterPro" id="IPR013320">
    <property type="entry name" value="ConA-like_dom_sf"/>
</dbReference>
<dbReference type="Gene3D" id="2.120.10.10">
    <property type="match status" value="2"/>
</dbReference>
<organism evidence="2">
    <name type="scientific">uncultured organism</name>
    <dbReference type="NCBI Taxonomy" id="155900"/>
    <lineage>
        <taxon>unclassified sequences</taxon>
        <taxon>environmental samples</taxon>
    </lineage>
</organism>